<dbReference type="Proteomes" id="UP001445335">
    <property type="component" value="Unassembled WGS sequence"/>
</dbReference>
<dbReference type="AlphaFoldDB" id="A0AAW1QNH7"/>
<evidence type="ECO:0000256" key="3">
    <source>
        <dbReference type="ARBA" id="ARBA00022833"/>
    </source>
</evidence>
<dbReference type="PANTHER" id="PTHR45255">
    <property type="entry name" value="DNAJ HOMOLOG SUBFAMILY C MEMBER 24"/>
    <property type="match status" value="1"/>
</dbReference>
<evidence type="ECO:0000313" key="7">
    <source>
        <dbReference type="EMBL" id="KAK9822998.1"/>
    </source>
</evidence>
<dbReference type="SMART" id="SM00271">
    <property type="entry name" value="DnaJ"/>
    <property type="match status" value="1"/>
</dbReference>
<accession>A0AAW1QNH7</accession>
<evidence type="ECO:0000259" key="6">
    <source>
        <dbReference type="PROSITE" id="PS51074"/>
    </source>
</evidence>
<keyword evidence="2" id="KW-0479">Metal-binding</keyword>
<dbReference type="GO" id="GO:0001671">
    <property type="term" value="F:ATPase activator activity"/>
    <property type="evidence" value="ECO:0007669"/>
    <property type="project" value="TreeGrafter"/>
</dbReference>
<dbReference type="Gene3D" id="3.10.660.10">
    <property type="entry name" value="DPH Zinc finger"/>
    <property type="match status" value="1"/>
</dbReference>
<proteinExistence type="inferred from homology"/>
<dbReference type="PANTHER" id="PTHR45255:SF1">
    <property type="entry name" value="DNAJ HOMOLOG SUBFAMILY C MEMBER 24"/>
    <property type="match status" value="1"/>
</dbReference>
<dbReference type="SUPFAM" id="SSF144217">
    <property type="entry name" value="CSL zinc finger"/>
    <property type="match status" value="1"/>
</dbReference>
<dbReference type="InterPro" id="IPR036671">
    <property type="entry name" value="DPH_MB_sf"/>
</dbReference>
<evidence type="ECO:0000313" key="8">
    <source>
        <dbReference type="Proteomes" id="UP001445335"/>
    </source>
</evidence>
<comment type="similarity">
    <text evidence="1">Belongs to the DPH4 family.</text>
</comment>
<protein>
    <submittedName>
        <fullName evidence="7">Uncharacterized protein</fullName>
    </submittedName>
</protein>
<dbReference type="PROSITE" id="PS50076">
    <property type="entry name" value="DNAJ_2"/>
    <property type="match status" value="1"/>
</dbReference>
<dbReference type="CDD" id="cd06257">
    <property type="entry name" value="DnaJ"/>
    <property type="match status" value="1"/>
</dbReference>
<sequence length="131" mass="13870">MGLHYAALGVGPDASPEQLRAAYRAAVLRLHPDKAAAGGSGAAAGFQDVQLAWEVLRSEQGRVAYDRRVVLGALQAELAVAEQVDLDDMHCRCGGEFWLAEGDLREDADSLLVPCSTCSACIRVLYSLAPG</sequence>
<dbReference type="SUPFAM" id="SSF46565">
    <property type="entry name" value="Chaperone J-domain"/>
    <property type="match status" value="1"/>
</dbReference>
<keyword evidence="4" id="KW-0408">Iron</keyword>
<organism evidence="7 8">
    <name type="scientific">Elliptochloris bilobata</name>
    <dbReference type="NCBI Taxonomy" id="381761"/>
    <lineage>
        <taxon>Eukaryota</taxon>
        <taxon>Viridiplantae</taxon>
        <taxon>Chlorophyta</taxon>
        <taxon>core chlorophytes</taxon>
        <taxon>Trebouxiophyceae</taxon>
        <taxon>Trebouxiophyceae incertae sedis</taxon>
        <taxon>Elliptochloris clade</taxon>
        <taxon>Elliptochloris</taxon>
    </lineage>
</organism>
<dbReference type="Pfam" id="PF05207">
    <property type="entry name" value="Zn_ribbon_CSL"/>
    <property type="match status" value="1"/>
</dbReference>
<keyword evidence="8" id="KW-1185">Reference proteome</keyword>
<gene>
    <name evidence="7" type="ORF">WJX81_004158</name>
</gene>
<reference evidence="7 8" key="1">
    <citation type="journal article" date="2024" name="Nat. Commun.">
        <title>Phylogenomics reveals the evolutionary origins of lichenization in chlorophyte algae.</title>
        <authorList>
            <person name="Puginier C."/>
            <person name="Libourel C."/>
            <person name="Otte J."/>
            <person name="Skaloud P."/>
            <person name="Haon M."/>
            <person name="Grisel S."/>
            <person name="Petersen M."/>
            <person name="Berrin J.G."/>
            <person name="Delaux P.M."/>
            <person name="Dal Grande F."/>
            <person name="Keller J."/>
        </authorList>
    </citation>
    <scope>NUCLEOTIDE SEQUENCE [LARGE SCALE GENOMIC DNA]</scope>
    <source>
        <strain evidence="7 8">SAG 245.80</strain>
    </source>
</reference>
<dbReference type="EMBL" id="JALJOU010000081">
    <property type="protein sequence ID" value="KAK9822998.1"/>
    <property type="molecule type" value="Genomic_DNA"/>
</dbReference>
<dbReference type="InterPro" id="IPR036869">
    <property type="entry name" value="J_dom_sf"/>
</dbReference>
<keyword evidence="3" id="KW-0862">Zinc</keyword>
<evidence type="ECO:0000256" key="2">
    <source>
        <dbReference type="ARBA" id="ARBA00022723"/>
    </source>
</evidence>
<feature type="domain" description="DPH-type MB" evidence="6">
    <location>
        <begin position="91"/>
        <end position="127"/>
    </location>
</feature>
<dbReference type="InterPro" id="IPR001623">
    <property type="entry name" value="DnaJ_domain"/>
</dbReference>
<evidence type="ECO:0000259" key="5">
    <source>
        <dbReference type="PROSITE" id="PS50076"/>
    </source>
</evidence>
<comment type="caution">
    <text evidence="7">The sequence shown here is derived from an EMBL/GenBank/DDBJ whole genome shotgun (WGS) entry which is preliminary data.</text>
</comment>
<dbReference type="PROSITE" id="PS51074">
    <property type="entry name" value="DPH_MB"/>
    <property type="match status" value="1"/>
</dbReference>
<name>A0AAW1QNH7_9CHLO</name>
<dbReference type="Gene3D" id="1.10.287.110">
    <property type="entry name" value="DnaJ domain"/>
    <property type="match status" value="1"/>
</dbReference>
<dbReference type="PRINTS" id="PR00625">
    <property type="entry name" value="JDOMAIN"/>
</dbReference>
<dbReference type="GO" id="GO:0008198">
    <property type="term" value="F:ferrous iron binding"/>
    <property type="evidence" value="ECO:0007669"/>
    <property type="project" value="TreeGrafter"/>
</dbReference>
<feature type="domain" description="J" evidence="5">
    <location>
        <begin position="3"/>
        <end position="69"/>
    </location>
</feature>
<evidence type="ECO:0000256" key="1">
    <source>
        <dbReference type="ARBA" id="ARBA00006169"/>
    </source>
</evidence>
<dbReference type="Pfam" id="PF00226">
    <property type="entry name" value="DnaJ"/>
    <property type="match status" value="1"/>
</dbReference>
<dbReference type="InterPro" id="IPR007872">
    <property type="entry name" value="DPH_MB_dom"/>
</dbReference>
<evidence type="ECO:0000256" key="4">
    <source>
        <dbReference type="ARBA" id="ARBA00023004"/>
    </source>
</evidence>